<gene>
    <name evidence="1" type="ORF">E7747_09010</name>
</gene>
<evidence type="ECO:0000313" key="1">
    <source>
        <dbReference type="EMBL" id="QCD42410.1"/>
    </source>
</evidence>
<dbReference type="RefSeq" id="WP_123398917.1">
    <property type="nucleotide sequence ID" value="NZ_CP039396.1"/>
</dbReference>
<sequence>MDIQDIIDKITECAEANGWHVHTERYRDTDLWLFEFSQYTKAGQDFNFSAEMRYADPDTLIKSVREYYENYDPDEEAYLWIGDDGHGKNGAPYHISDIVADMEDAESMVGTLLEAFEGLDFDPCGE</sequence>
<accession>A0A4P7W4M0</accession>
<organism evidence="1 2">
    <name type="scientific">Duncaniella dubosii</name>
    <dbReference type="NCBI Taxonomy" id="2518971"/>
    <lineage>
        <taxon>Bacteria</taxon>
        <taxon>Pseudomonadati</taxon>
        <taxon>Bacteroidota</taxon>
        <taxon>Bacteroidia</taxon>
        <taxon>Bacteroidales</taxon>
        <taxon>Muribaculaceae</taxon>
        <taxon>Duncaniella</taxon>
    </lineage>
</organism>
<name>A0A4P7W4M0_9BACT</name>
<proteinExistence type="predicted"/>
<protein>
    <submittedName>
        <fullName evidence="1">Uncharacterized protein</fullName>
    </submittedName>
</protein>
<dbReference type="EMBL" id="CP039396">
    <property type="protein sequence ID" value="QCD42410.1"/>
    <property type="molecule type" value="Genomic_DNA"/>
</dbReference>
<dbReference type="AlphaFoldDB" id="A0A4P7W4M0"/>
<dbReference type="Proteomes" id="UP000297149">
    <property type="component" value="Chromosome"/>
</dbReference>
<dbReference type="KEGG" id="ddb:E7747_09010"/>
<reference evidence="2" key="1">
    <citation type="submission" date="2019-02" db="EMBL/GenBank/DDBJ databases">
        <title>Isolation and identification of novel species under the genus Muribaculum.</title>
        <authorList>
            <person name="Miyake S."/>
            <person name="Ding Y."/>
            <person name="Low A."/>
            <person name="Soh M."/>
            <person name="Seedorf H."/>
        </authorList>
    </citation>
    <scope>NUCLEOTIDE SEQUENCE [LARGE SCALE GENOMIC DNA]</scope>
    <source>
        <strain evidence="2">H5</strain>
    </source>
</reference>
<keyword evidence="2" id="KW-1185">Reference proteome</keyword>
<evidence type="ECO:0000313" key="2">
    <source>
        <dbReference type="Proteomes" id="UP000297149"/>
    </source>
</evidence>